<dbReference type="VEuPathDB" id="FungiDB:BLGHR1_12248"/>
<name>A0A383UME8_BLUHO</name>
<proteinExistence type="predicted"/>
<evidence type="ECO:0000313" key="1">
    <source>
        <dbReference type="EMBL" id="SZF01481.1"/>
    </source>
</evidence>
<dbReference type="Proteomes" id="UP000275772">
    <property type="component" value="Unassembled WGS sequence"/>
</dbReference>
<accession>A0A383UME8</accession>
<dbReference type="AlphaFoldDB" id="A0A383UME8"/>
<reference evidence="1 2" key="1">
    <citation type="submission" date="2017-11" db="EMBL/GenBank/DDBJ databases">
        <authorList>
            <person name="Kracher B."/>
        </authorList>
    </citation>
    <scope>NUCLEOTIDE SEQUENCE [LARGE SCALE GENOMIC DNA]</scope>
    <source>
        <strain evidence="1 2">RACE1</strain>
    </source>
</reference>
<evidence type="ECO:0000313" key="2">
    <source>
        <dbReference type="Proteomes" id="UP000275772"/>
    </source>
</evidence>
<organism evidence="1 2">
    <name type="scientific">Blumeria hordei</name>
    <name type="common">Barley powdery mildew</name>
    <name type="synonym">Blumeria graminis f. sp. hordei</name>
    <dbReference type="NCBI Taxonomy" id="2867405"/>
    <lineage>
        <taxon>Eukaryota</taxon>
        <taxon>Fungi</taxon>
        <taxon>Dikarya</taxon>
        <taxon>Ascomycota</taxon>
        <taxon>Pezizomycotina</taxon>
        <taxon>Leotiomycetes</taxon>
        <taxon>Erysiphales</taxon>
        <taxon>Erysiphaceae</taxon>
        <taxon>Blumeria</taxon>
    </lineage>
</organism>
<dbReference type="EMBL" id="UNSH01000036">
    <property type="protein sequence ID" value="SZF01481.1"/>
    <property type="molecule type" value="Genomic_DNA"/>
</dbReference>
<gene>
    <name evidence="1" type="ORF">BLGHR1_12248</name>
</gene>
<protein>
    <submittedName>
        <fullName evidence="1">Uncharacterized protein</fullName>
    </submittedName>
</protein>
<sequence length="53" mass="5806">MGRRAPALRPRHSAGQPISNQIIPVIDASIVVEILDIRAHRSILPVADLPNFL</sequence>